<organism evidence="1 2">
    <name type="scientific">Lasiodiplodia mahajangana</name>
    <dbReference type="NCBI Taxonomy" id="1108764"/>
    <lineage>
        <taxon>Eukaryota</taxon>
        <taxon>Fungi</taxon>
        <taxon>Dikarya</taxon>
        <taxon>Ascomycota</taxon>
        <taxon>Pezizomycotina</taxon>
        <taxon>Dothideomycetes</taxon>
        <taxon>Dothideomycetes incertae sedis</taxon>
        <taxon>Botryosphaeriales</taxon>
        <taxon>Botryosphaeriaceae</taxon>
        <taxon>Lasiodiplodia</taxon>
    </lineage>
</organism>
<gene>
    <name evidence="1" type="ORF">O1611_g6323</name>
</gene>
<proteinExistence type="predicted"/>
<sequence>MARLHGLTSSTSRAGVFGPPARPTTGSLLRRSPGIAVDKTKTGRCSANLTLIHSHYRYPSPGRTARTYHARHCNQSNQSQCQSQQHSSNQHLSEPCSSHPGLFSSSPLARKWEPPAHTSAHIPPAATGQISATSLSRRRSTGSSTLLRPPPTAGVFRRRPAQPMAYNTYSTAGSDISTPRSTSPSSVFSGRSSHTSVASKRLSLSLQRRQSAFNPMSTVDIASIEQRMKMASLDGLRGYAQDHYGEVKQYRTTDYVPKSAAGGYQVLREPLWNKGVHLLNPDESLLPNPLRASVALVWSVLLTSFP</sequence>
<protein>
    <submittedName>
        <fullName evidence="1">Uncharacterized protein</fullName>
    </submittedName>
</protein>
<evidence type="ECO:0000313" key="1">
    <source>
        <dbReference type="EMBL" id="KAJ8127313.1"/>
    </source>
</evidence>
<dbReference type="Proteomes" id="UP001153332">
    <property type="component" value="Unassembled WGS sequence"/>
</dbReference>
<accession>A0ACC2JJE1</accession>
<dbReference type="EMBL" id="JAPUUL010001473">
    <property type="protein sequence ID" value="KAJ8127313.1"/>
    <property type="molecule type" value="Genomic_DNA"/>
</dbReference>
<evidence type="ECO:0000313" key="2">
    <source>
        <dbReference type="Proteomes" id="UP001153332"/>
    </source>
</evidence>
<reference evidence="1" key="1">
    <citation type="submission" date="2022-12" db="EMBL/GenBank/DDBJ databases">
        <title>Genome Sequence of Lasiodiplodia mahajangana.</title>
        <authorList>
            <person name="Buettner E."/>
        </authorList>
    </citation>
    <scope>NUCLEOTIDE SEQUENCE</scope>
    <source>
        <strain evidence="1">VT137</strain>
    </source>
</reference>
<keyword evidence="2" id="KW-1185">Reference proteome</keyword>
<name>A0ACC2JJE1_9PEZI</name>
<comment type="caution">
    <text evidence="1">The sequence shown here is derived from an EMBL/GenBank/DDBJ whole genome shotgun (WGS) entry which is preliminary data.</text>
</comment>